<keyword evidence="3" id="KW-1185">Reference proteome</keyword>
<feature type="domain" description="TonB-dependent transporter Oar-like beta-barrel" evidence="1">
    <location>
        <begin position="3"/>
        <end position="402"/>
    </location>
</feature>
<dbReference type="Proteomes" id="UP000567293">
    <property type="component" value="Unassembled WGS sequence"/>
</dbReference>
<evidence type="ECO:0000313" key="3">
    <source>
        <dbReference type="Proteomes" id="UP000567293"/>
    </source>
</evidence>
<proteinExistence type="predicted"/>
<organism evidence="2 3">
    <name type="scientific">Candidatus Acidiferrum panamense</name>
    <dbReference type="NCBI Taxonomy" id="2741543"/>
    <lineage>
        <taxon>Bacteria</taxon>
        <taxon>Pseudomonadati</taxon>
        <taxon>Acidobacteriota</taxon>
        <taxon>Terriglobia</taxon>
        <taxon>Candidatus Acidiferrales</taxon>
        <taxon>Candidatus Acidiferrum</taxon>
    </lineage>
</organism>
<dbReference type="AlphaFoldDB" id="A0A7V8SX42"/>
<evidence type="ECO:0000313" key="2">
    <source>
        <dbReference type="EMBL" id="MBA0085516.1"/>
    </source>
</evidence>
<reference evidence="2" key="1">
    <citation type="submission" date="2020-06" db="EMBL/GenBank/DDBJ databases">
        <title>Legume-microbial interactions unlock mineral nutrients during tropical forest succession.</title>
        <authorList>
            <person name="Epihov D.Z."/>
        </authorList>
    </citation>
    <scope>NUCLEOTIDE SEQUENCE [LARGE SCALE GENOMIC DNA]</scope>
    <source>
        <strain evidence="2">Pan2503</strain>
    </source>
</reference>
<sequence>ADAPPFGGTSIWSGQFSHPYDTNPGGNIFPYKVDKNAPFVPYGTYIFPTKDLKTTAVNQWNLVVQHQFGNDWLVSANYIGSESSHLWSSFELNPSVYIPGNCAAGQYGLLVPGPCSPANNSNSNSRRFFTIKNYPGNKYFGYMEQLDSGGTGSYHGLGLAVTKRLSRGLLVNTNYTWSHCISDLSIGDSTGNAGAGMLIPGNRRNDRSNCQSNEIGGTFSSDRRHIFNTTVVYEVPKFSNRSLRMVVSGWKLSEIFRTTSAYLVTPGLPSDVSLTMESAAIQRPLQVLQDPLCPNPGPAPSCWINPAAFKTPDLGTLSPMGRNNIPGPRLWTFDTAFSREFAVGERGRLEFRGEAFNVTNSMRPGISLPSLAAGASGLGLIYASGSATFGQITSSQDPRILQLALRYSF</sequence>
<name>A0A7V8SX42_9BACT</name>
<dbReference type="SUPFAM" id="SSF56935">
    <property type="entry name" value="Porins"/>
    <property type="match status" value="1"/>
</dbReference>
<feature type="non-terminal residue" evidence="2">
    <location>
        <position position="1"/>
    </location>
</feature>
<protein>
    <recommendedName>
        <fullName evidence="1">TonB-dependent transporter Oar-like beta-barrel domain-containing protein</fullName>
    </recommendedName>
</protein>
<evidence type="ECO:0000259" key="1">
    <source>
        <dbReference type="Pfam" id="PF25183"/>
    </source>
</evidence>
<dbReference type="EMBL" id="JACDQQ010001069">
    <property type="protein sequence ID" value="MBA0085516.1"/>
    <property type="molecule type" value="Genomic_DNA"/>
</dbReference>
<dbReference type="Pfam" id="PF25183">
    <property type="entry name" value="OMP_b-brl_4"/>
    <property type="match status" value="1"/>
</dbReference>
<gene>
    <name evidence="2" type="ORF">HRJ53_11015</name>
</gene>
<dbReference type="InterPro" id="IPR057601">
    <property type="entry name" value="Oar-like_b-barrel"/>
</dbReference>
<accession>A0A7V8SX42</accession>
<comment type="caution">
    <text evidence="2">The sequence shown here is derived from an EMBL/GenBank/DDBJ whole genome shotgun (WGS) entry which is preliminary data.</text>
</comment>